<dbReference type="GO" id="GO:0097720">
    <property type="term" value="P:calcineurin-mediated signaling"/>
    <property type="evidence" value="ECO:0007669"/>
    <property type="project" value="InterPro"/>
</dbReference>
<comment type="catalytic activity">
    <reaction evidence="2">
        <text>O-phospho-L-threonyl-[protein] + H2O = L-threonyl-[protein] + phosphate</text>
        <dbReference type="Rhea" id="RHEA:47004"/>
        <dbReference type="Rhea" id="RHEA-COMP:11060"/>
        <dbReference type="Rhea" id="RHEA-COMP:11605"/>
        <dbReference type="ChEBI" id="CHEBI:15377"/>
        <dbReference type="ChEBI" id="CHEBI:30013"/>
        <dbReference type="ChEBI" id="CHEBI:43474"/>
        <dbReference type="ChEBI" id="CHEBI:61977"/>
        <dbReference type="EC" id="3.1.3.16"/>
    </reaction>
</comment>
<dbReference type="Pfam" id="PF00149">
    <property type="entry name" value="Metallophos"/>
    <property type="match status" value="1"/>
</dbReference>
<dbReference type="OrthoDB" id="5593063at2759"/>
<sequence>MLSNSASLEANRGKKGVPPPLWDVVKRDILIDRKGKINLKMMLLHFLRQGRLGKHVALSIVQNASGCLRAEPNLLTIDDTSITVVGDIRGQLYDLAKILSIGGMFSNSKKYLFLGNYADRTYFSCECILFLLAAKLNFPNSVFLLRGNHESRFMTHFFDFQEECLQKYDNQVYQAIMEAFDCLPLAAIVNKQFFCVHAGLSPDVSSVNHIQSIHRFREPPLRGAMCDLLWSDPFWDVENPSPISGGTKSNYYTPGNGPYGTKPAFLLNEEKGYGYLFNYLCVKHFLMANKLLCIIRSHEVQDEGYKLYRFNNASNFPCMVSVFSAPNYCDSLDNKGAIFHLEGENMGIKQFFSSPHPYVLPKYINGFQWSFPFLLDNLQNFITVVMN</sequence>
<proteinExistence type="inferred from homology"/>
<dbReference type="PRINTS" id="PR00114">
    <property type="entry name" value="STPHPHTASE"/>
</dbReference>
<feature type="active site" description="Proton donor/acceptor" evidence="1">
    <location>
        <position position="149"/>
    </location>
</feature>
<dbReference type="GeneID" id="39981401"/>
<comment type="caution">
    <text evidence="4">The sequence shown here is derived from an EMBL/GenBank/DDBJ whole genome shotgun (WGS) entry which is preliminary data.</text>
</comment>
<dbReference type="InterPro" id="IPR004843">
    <property type="entry name" value="Calcineurin-like_PHP"/>
</dbReference>
<dbReference type="SUPFAM" id="SSF56300">
    <property type="entry name" value="Metallo-dependent phosphatases"/>
    <property type="match status" value="1"/>
</dbReference>
<evidence type="ECO:0000256" key="2">
    <source>
        <dbReference type="RuleBase" id="RU004273"/>
    </source>
</evidence>
<evidence type="ECO:0000313" key="5">
    <source>
        <dbReference type="Proteomes" id="UP000192257"/>
    </source>
</evidence>
<dbReference type="InterPro" id="IPR006186">
    <property type="entry name" value="Ser/Thr-sp_prot-phosphatase"/>
</dbReference>
<dbReference type="SMART" id="SM00156">
    <property type="entry name" value="PP2Ac"/>
    <property type="match status" value="1"/>
</dbReference>
<dbReference type="STRING" id="67003.A0A1X0P7Q5"/>
<dbReference type="EC" id="3.1.3.16" evidence="2"/>
<dbReference type="PIRSF" id="PIRSF033096">
    <property type="entry name" value="PPPtase_5"/>
    <property type="match status" value="1"/>
</dbReference>
<gene>
    <name evidence="4" type="ORF">TM35_000023030</name>
</gene>
<keyword evidence="5" id="KW-1185">Reference proteome</keyword>
<feature type="domain" description="Serine/threonine specific protein phosphatases" evidence="3">
    <location>
        <begin position="145"/>
        <end position="150"/>
    </location>
</feature>
<dbReference type="Proteomes" id="UP000192257">
    <property type="component" value="Unassembled WGS sequence"/>
</dbReference>
<evidence type="ECO:0000256" key="1">
    <source>
        <dbReference type="PIRSR" id="PIRSR033096-1"/>
    </source>
</evidence>
<dbReference type="VEuPathDB" id="TriTrypDB:TM35_000023030"/>
<keyword evidence="2" id="KW-0378">Hydrolase</keyword>
<dbReference type="PROSITE" id="PS00125">
    <property type="entry name" value="SER_THR_PHOSPHATASE"/>
    <property type="match status" value="1"/>
</dbReference>
<dbReference type="EMBL" id="NBCO01000002">
    <property type="protein sequence ID" value="ORC92977.1"/>
    <property type="molecule type" value="Genomic_DNA"/>
</dbReference>
<dbReference type="InterPro" id="IPR043360">
    <property type="entry name" value="PP2B"/>
</dbReference>
<dbReference type="GO" id="GO:0033192">
    <property type="term" value="F:calmodulin-dependent protein phosphatase activity"/>
    <property type="evidence" value="ECO:0007669"/>
    <property type="project" value="InterPro"/>
</dbReference>
<accession>A0A1X0P7Q5</accession>
<reference evidence="4 5" key="1">
    <citation type="submission" date="2017-03" db="EMBL/GenBank/DDBJ databases">
        <title>An alternative strategy for trypanosome survival in the mammalian bloodstream revealed through genome and transcriptome analysis of the ubiquitous bovine parasite Trypanosoma (Megatrypanum) theileri.</title>
        <authorList>
            <person name="Kelly S."/>
            <person name="Ivens A."/>
            <person name="Mott A."/>
            <person name="O'Neill E."/>
            <person name="Emms D."/>
            <person name="Macleod O."/>
            <person name="Voorheis P."/>
            <person name="Matthews J."/>
            <person name="Matthews K."/>
            <person name="Carrington M."/>
        </authorList>
    </citation>
    <scope>NUCLEOTIDE SEQUENCE [LARGE SCALE GENOMIC DNA]</scope>
    <source>
        <strain evidence="4">Edinburgh</strain>
    </source>
</reference>
<organism evidence="4 5">
    <name type="scientific">Trypanosoma theileri</name>
    <dbReference type="NCBI Taxonomy" id="67003"/>
    <lineage>
        <taxon>Eukaryota</taxon>
        <taxon>Discoba</taxon>
        <taxon>Euglenozoa</taxon>
        <taxon>Kinetoplastea</taxon>
        <taxon>Metakinetoplastina</taxon>
        <taxon>Trypanosomatida</taxon>
        <taxon>Trypanosomatidae</taxon>
        <taxon>Trypanosoma</taxon>
    </lineage>
</organism>
<dbReference type="InterPro" id="IPR029052">
    <property type="entry name" value="Metallo-depent_PP-like"/>
</dbReference>
<dbReference type="RefSeq" id="XP_028887043.1">
    <property type="nucleotide sequence ID" value="XM_029021621.1"/>
</dbReference>
<name>A0A1X0P7Q5_9TRYP</name>
<dbReference type="AlphaFoldDB" id="A0A1X0P7Q5"/>
<evidence type="ECO:0000259" key="3">
    <source>
        <dbReference type="PROSITE" id="PS00125"/>
    </source>
</evidence>
<evidence type="ECO:0000313" key="4">
    <source>
        <dbReference type="EMBL" id="ORC92977.1"/>
    </source>
</evidence>
<comment type="similarity">
    <text evidence="2">Belongs to the PPP phosphatase family.</text>
</comment>
<dbReference type="PANTHER" id="PTHR45673">
    <property type="entry name" value="SERINE/THREONINE-PROTEIN PHOSPHATASE 2B CATALYTIC SUBUNIT 1-RELATED"/>
    <property type="match status" value="1"/>
</dbReference>
<protein>
    <recommendedName>
        <fullName evidence="2">Serine/threonine-protein phosphatase</fullName>
        <ecNumber evidence="2">3.1.3.16</ecNumber>
    </recommendedName>
</protein>
<dbReference type="Gene3D" id="3.60.21.10">
    <property type="match status" value="1"/>
</dbReference>